<accession>A0A2I0HIG6</accession>
<evidence type="ECO:0000256" key="1">
    <source>
        <dbReference type="SAM" id="SignalP"/>
    </source>
</evidence>
<dbReference type="EMBL" id="PGOL01008699">
    <property type="protein sequence ID" value="PKI31485.1"/>
    <property type="molecule type" value="Genomic_DNA"/>
</dbReference>
<gene>
    <name evidence="2" type="ORF">CRG98_048124</name>
</gene>
<proteinExistence type="predicted"/>
<protein>
    <submittedName>
        <fullName evidence="2">Uncharacterized protein</fullName>
    </submittedName>
</protein>
<feature type="signal peptide" evidence="1">
    <location>
        <begin position="1"/>
        <end position="15"/>
    </location>
</feature>
<reference evidence="2 3" key="1">
    <citation type="submission" date="2017-11" db="EMBL/GenBank/DDBJ databases">
        <title>De-novo sequencing of pomegranate (Punica granatum L.) genome.</title>
        <authorList>
            <person name="Akparov Z."/>
            <person name="Amiraslanov A."/>
            <person name="Hajiyeva S."/>
            <person name="Abbasov M."/>
            <person name="Kaur K."/>
            <person name="Hamwieh A."/>
            <person name="Solovyev V."/>
            <person name="Salamov A."/>
            <person name="Braich B."/>
            <person name="Kosarev P."/>
            <person name="Mahmoud A."/>
            <person name="Hajiyev E."/>
            <person name="Babayeva S."/>
            <person name="Izzatullayeva V."/>
            <person name="Mammadov A."/>
            <person name="Mammadov A."/>
            <person name="Sharifova S."/>
            <person name="Ojaghi J."/>
            <person name="Eynullazada K."/>
            <person name="Bayramov B."/>
            <person name="Abdulazimova A."/>
            <person name="Shahmuradov I."/>
        </authorList>
    </citation>
    <scope>NUCLEOTIDE SEQUENCE [LARGE SCALE GENOMIC DNA]</scope>
    <source>
        <strain evidence="3">cv. AG2017</strain>
        <tissue evidence="2">Leaf</tissue>
    </source>
</reference>
<evidence type="ECO:0000313" key="3">
    <source>
        <dbReference type="Proteomes" id="UP000233551"/>
    </source>
</evidence>
<evidence type="ECO:0000313" key="2">
    <source>
        <dbReference type="EMBL" id="PKI31485.1"/>
    </source>
</evidence>
<name>A0A2I0HIG6_PUNGR</name>
<keyword evidence="1" id="KW-0732">Signal</keyword>
<keyword evidence="3" id="KW-1185">Reference proteome</keyword>
<feature type="non-terminal residue" evidence="2">
    <location>
        <position position="1"/>
    </location>
</feature>
<feature type="chain" id="PRO_5014163902" evidence="1">
    <location>
        <begin position="16"/>
        <end position="162"/>
    </location>
</feature>
<comment type="caution">
    <text evidence="2">The sequence shown here is derived from an EMBL/GenBank/DDBJ whole genome shotgun (WGS) entry which is preliminary data.</text>
</comment>
<sequence>LIIVFVITSLGVVTFIHHHGFHAPPFPPYGYVSMAPTPVAEPSCRQGNNRDGTREVVFVALQRSANLALPEAVDGLTWPWSGLKLAESTCRLGTSCLPCSILSHFMCCIGPEEASCPLLGRSGSSSESGTCSSFSEEFEYQKYDSCRVTYKRRFELIFDFGT</sequence>
<organism evidence="2 3">
    <name type="scientific">Punica granatum</name>
    <name type="common">Pomegranate</name>
    <dbReference type="NCBI Taxonomy" id="22663"/>
    <lineage>
        <taxon>Eukaryota</taxon>
        <taxon>Viridiplantae</taxon>
        <taxon>Streptophyta</taxon>
        <taxon>Embryophyta</taxon>
        <taxon>Tracheophyta</taxon>
        <taxon>Spermatophyta</taxon>
        <taxon>Magnoliopsida</taxon>
        <taxon>eudicotyledons</taxon>
        <taxon>Gunneridae</taxon>
        <taxon>Pentapetalae</taxon>
        <taxon>rosids</taxon>
        <taxon>malvids</taxon>
        <taxon>Myrtales</taxon>
        <taxon>Lythraceae</taxon>
        <taxon>Punica</taxon>
    </lineage>
</organism>
<dbReference type="Proteomes" id="UP000233551">
    <property type="component" value="Unassembled WGS sequence"/>
</dbReference>
<dbReference type="AlphaFoldDB" id="A0A2I0HIG6"/>